<keyword evidence="8" id="KW-1185">Reference proteome</keyword>
<feature type="coiled-coil region" evidence="1">
    <location>
        <begin position="394"/>
        <end position="431"/>
    </location>
</feature>
<dbReference type="EMBL" id="JAATIQ010000100">
    <property type="protein sequence ID" value="KAF4382753.1"/>
    <property type="molecule type" value="Genomic_DNA"/>
</dbReference>
<dbReference type="AlphaFoldDB" id="A0A7J6FJR6"/>
<organism evidence="5 7">
    <name type="scientific">Cannabis sativa</name>
    <name type="common">Hemp</name>
    <name type="synonym">Marijuana</name>
    <dbReference type="NCBI Taxonomy" id="3483"/>
    <lineage>
        <taxon>Eukaryota</taxon>
        <taxon>Viridiplantae</taxon>
        <taxon>Streptophyta</taxon>
        <taxon>Embryophyta</taxon>
        <taxon>Tracheophyta</taxon>
        <taxon>Spermatophyta</taxon>
        <taxon>Magnoliopsida</taxon>
        <taxon>eudicotyledons</taxon>
        <taxon>Gunneridae</taxon>
        <taxon>Pentapetalae</taxon>
        <taxon>rosids</taxon>
        <taxon>fabids</taxon>
        <taxon>Rosales</taxon>
        <taxon>Cannabaceae</taxon>
        <taxon>Cannabis</taxon>
    </lineage>
</organism>
<evidence type="ECO:0000259" key="3">
    <source>
        <dbReference type="PROSITE" id="PS51140"/>
    </source>
</evidence>
<dbReference type="CDD" id="cd14279">
    <property type="entry name" value="CUE"/>
    <property type="match status" value="1"/>
</dbReference>
<dbReference type="GO" id="GO:0043130">
    <property type="term" value="F:ubiquitin binding"/>
    <property type="evidence" value="ECO:0007669"/>
    <property type="project" value="InterPro"/>
</dbReference>
<evidence type="ECO:0000256" key="1">
    <source>
        <dbReference type="SAM" id="Coils"/>
    </source>
</evidence>
<evidence type="ECO:0000256" key="2">
    <source>
        <dbReference type="SAM" id="MobiDB-lite"/>
    </source>
</evidence>
<proteinExistence type="predicted"/>
<dbReference type="PANTHER" id="PTHR48459:SF1">
    <property type="entry name" value="CUE DOMAIN-CONTAINING PROTEIN"/>
    <property type="match status" value="1"/>
</dbReference>
<dbReference type="InterPro" id="IPR003892">
    <property type="entry name" value="CUE"/>
</dbReference>
<sequence>MGFKSVFRCLQEIFPQVDVRILKAVAIEHSKDADAAVNDILTDVLPCLPIGSSTFPNINYPNAGSLRDAESSTESRSSSFRHVEDSACASGTHADTTLGDAGISSKLISHGCEDEEYIDFTNGALHADHTHLNVSLNGSKASTSDIKNDTGEKVYIYTNEIIKEVSLEFDQANHVLSEVAELVRTDVEQECTDTDFETSFSPKKIMPIVSSDQSQFGVSTEGLNGSLKTPCFEEEKFFMANDNDEDQARSFSSLTPEKDCFVASRTGSIRDNISESSTVLQSNETCRIDILDEIIEDAKNNKKTLFSAMESIFNMMKEVEIQESAAERAKEEAALGGLDILIKVQELKQMLEHAKEANSMQAGEVYGEKAILATEVRELESRLLCLSDEKDKSLAILDEMRKTLEARLAAAEDLKRAAEQEKLEREESARIFLAEQEEIMENVVQEAKLIAQAADDNSKLREFLMDRGRILDMLQGEISVICQDVSLLKEKFDKRLPLSMSVSSSQTSCKLASSGSSLRSISSVIIHEEDKSSKQPDDWSLPPIIDVTATNGAEEDSVKKHDQNELSEDGWDIIKDAEAETWMVKMTET</sequence>
<comment type="caution">
    <text evidence="5">The sequence shown here is derived from an EMBL/GenBank/DDBJ whole genome shotgun (WGS) entry which is preliminary data.</text>
</comment>
<reference evidence="7 8" key="1">
    <citation type="journal article" date="2020" name="bioRxiv">
        <title>Sequence and annotation of 42 cannabis genomes reveals extensive copy number variation in cannabinoid synthesis and pathogen resistance genes.</title>
        <authorList>
            <person name="Mckernan K.J."/>
            <person name="Helbert Y."/>
            <person name="Kane L.T."/>
            <person name="Ebling H."/>
            <person name="Zhang L."/>
            <person name="Liu B."/>
            <person name="Eaton Z."/>
            <person name="Mclaughlin S."/>
            <person name="Kingan S."/>
            <person name="Baybayan P."/>
            <person name="Concepcion G."/>
            <person name="Jordan M."/>
            <person name="Riva A."/>
            <person name="Barbazuk W."/>
            <person name="Harkins T."/>
        </authorList>
    </citation>
    <scope>NUCLEOTIDE SEQUENCE [LARGE SCALE GENOMIC DNA]</scope>
    <source>
        <strain evidence="7 8">cv. Jamaican Lion 4</strain>
        <strain evidence="4">Father</strain>
        <strain evidence="5">Mother</strain>
        <tissue evidence="5">Leaf</tissue>
    </source>
</reference>
<evidence type="ECO:0000313" key="4">
    <source>
        <dbReference type="EMBL" id="KAF4368250.1"/>
    </source>
</evidence>
<evidence type="ECO:0000313" key="8">
    <source>
        <dbReference type="Proteomes" id="UP000583929"/>
    </source>
</evidence>
<accession>A0A7J6FJR6</accession>
<name>A0A7J6FJR6_CANSA</name>
<protein>
    <recommendedName>
        <fullName evidence="3">CUE domain-containing protein</fullName>
    </recommendedName>
</protein>
<feature type="region of interest" description="Disordered" evidence="2">
    <location>
        <begin position="61"/>
        <end position="80"/>
    </location>
</feature>
<dbReference type="PROSITE" id="PS51140">
    <property type="entry name" value="CUE"/>
    <property type="match status" value="1"/>
</dbReference>
<gene>
    <name evidence="5" type="ORF">F8388_007250</name>
    <name evidence="4" type="ORF">G4B88_008554</name>
    <name evidence="6" type="ORF">G4B88_021536</name>
</gene>
<dbReference type="Proteomes" id="UP000525078">
    <property type="component" value="Unassembled WGS sequence"/>
</dbReference>
<dbReference type="PANTHER" id="PTHR48459">
    <property type="entry name" value="CUE DOMAIN-CONTAINING PROTEIN"/>
    <property type="match status" value="1"/>
</dbReference>
<feature type="domain" description="CUE" evidence="3">
    <location>
        <begin position="2"/>
        <end position="45"/>
    </location>
</feature>
<dbReference type="EMBL" id="JAATIP010000119">
    <property type="protein sequence ID" value="KAF4370109.1"/>
    <property type="molecule type" value="Genomic_DNA"/>
</dbReference>
<evidence type="ECO:0000313" key="6">
    <source>
        <dbReference type="EMBL" id="KAF4382753.1"/>
    </source>
</evidence>
<evidence type="ECO:0000313" key="5">
    <source>
        <dbReference type="EMBL" id="KAF4370109.1"/>
    </source>
</evidence>
<keyword evidence="1" id="KW-0175">Coiled coil</keyword>
<evidence type="ECO:0000313" key="7">
    <source>
        <dbReference type="Proteomes" id="UP000525078"/>
    </source>
</evidence>
<dbReference type="EMBL" id="JAATIQ010000235">
    <property type="protein sequence ID" value="KAF4368250.1"/>
    <property type="molecule type" value="Genomic_DNA"/>
</dbReference>
<dbReference type="Proteomes" id="UP000583929">
    <property type="component" value="Unassembled WGS sequence"/>
</dbReference>